<keyword evidence="3 9" id="KW-0479">Metal-binding</keyword>
<accession>A0A0D6QC13</accession>
<comment type="pathway">
    <text evidence="9 10">Porphyrin-containing compound metabolism; protoheme biosynthesis; protoheme from protoporphyrin-IX: step 1/1.</text>
</comment>
<dbReference type="PANTHER" id="PTHR11108">
    <property type="entry name" value="FERROCHELATASE"/>
    <property type="match status" value="1"/>
</dbReference>
<proteinExistence type="inferred from homology"/>
<reference evidence="11 12" key="1">
    <citation type="submission" date="2012-11" db="EMBL/GenBank/DDBJ databases">
        <title>Whole genome sequence of Gluconacetobacter xylinus NBRC 13693.</title>
        <authorList>
            <person name="Azuma Y."/>
            <person name="Higashiura N."/>
            <person name="Hirakawa H."/>
            <person name="Matsushita K."/>
        </authorList>
    </citation>
    <scope>NUCLEOTIDE SEQUENCE [LARGE SCALE GENOMIC DNA]</scope>
    <source>
        <strain evidence="11 12">NBRC 13693</strain>
    </source>
</reference>
<dbReference type="CDD" id="cd03411">
    <property type="entry name" value="Ferrochelatase_N"/>
    <property type="match status" value="1"/>
</dbReference>
<dbReference type="UniPathway" id="UPA00252">
    <property type="reaction ID" value="UER00325"/>
</dbReference>
<gene>
    <name evidence="9" type="primary">hemH</name>
    <name evidence="11" type="ORF">Gxy13693_050_010</name>
</gene>
<dbReference type="EC" id="4.98.1.1" evidence="9 10"/>
<feature type="binding site" evidence="9">
    <location>
        <position position="293"/>
    </location>
    <ligand>
        <name>Fe(2+)</name>
        <dbReference type="ChEBI" id="CHEBI:29033"/>
    </ligand>
</feature>
<keyword evidence="2 9" id="KW-0963">Cytoplasm</keyword>
<comment type="similarity">
    <text evidence="1 9 10">Belongs to the ferrochelatase family.</text>
</comment>
<keyword evidence="4 9" id="KW-0408">Iron</keyword>
<dbReference type="CDD" id="cd00419">
    <property type="entry name" value="Ferrochelatase_C"/>
    <property type="match status" value="1"/>
</dbReference>
<comment type="catalytic activity">
    <reaction evidence="8">
        <text>Fe-coproporphyrin III + 2 H(+) = coproporphyrin III + Fe(2+)</text>
        <dbReference type="Rhea" id="RHEA:49572"/>
        <dbReference type="ChEBI" id="CHEBI:15378"/>
        <dbReference type="ChEBI" id="CHEBI:29033"/>
        <dbReference type="ChEBI" id="CHEBI:68438"/>
        <dbReference type="ChEBI" id="CHEBI:131725"/>
        <dbReference type="EC" id="4.99.1.9"/>
    </reaction>
    <physiologicalReaction direction="right-to-left" evidence="8">
        <dbReference type="Rhea" id="RHEA:49574"/>
    </physiologicalReaction>
</comment>
<dbReference type="InterPro" id="IPR001015">
    <property type="entry name" value="Ferrochelatase"/>
</dbReference>
<dbReference type="GO" id="GO:0006783">
    <property type="term" value="P:heme biosynthetic process"/>
    <property type="evidence" value="ECO:0007669"/>
    <property type="project" value="UniProtKB-UniRule"/>
</dbReference>
<organism evidence="11 12">
    <name type="scientific">Komagataeibacter xylinus NBRC 13693</name>
    <dbReference type="NCBI Taxonomy" id="1234668"/>
    <lineage>
        <taxon>Bacteria</taxon>
        <taxon>Pseudomonadati</taxon>
        <taxon>Pseudomonadota</taxon>
        <taxon>Alphaproteobacteria</taxon>
        <taxon>Acetobacterales</taxon>
        <taxon>Acetobacteraceae</taxon>
        <taxon>Komagataeibacter</taxon>
    </lineage>
</organism>
<dbReference type="GO" id="GO:0046872">
    <property type="term" value="F:metal ion binding"/>
    <property type="evidence" value="ECO:0007669"/>
    <property type="project" value="UniProtKB-KW"/>
</dbReference>
<dbReference type="AlphaFoldDB" id="A0A0D6QC13"/>
<dbReference type="HAMAP" id="MF_00323">
    <property type="entry name" value="Ferrochelatase"/>
    <property type="match status" value="1"/>
</dbReference>
<evidence type="ECO:0000256" key="6">
    <source>
        <dbReference type="ARBA" id="ARBA00023239"/>
    </source>
</evidence>
<feature type="binding site" evidence="9">
    <location>
        <position position="212"/>
    </location>
    <ligand>
        <name>Fe(2+)</name>
        <dbReference type="ChEBI" id="CHEBI:29033"/>
    </ligand>
</feature>
<evidence type="ECO:0000313" key="11">
    <source>
        <dbReference type="EMBL" id="GAO00506.1"/>
    </source>
</evidence>
<comment type="subcellular location">
    <subcellularLocation>
        <location evidence="9 10">Cytoplasm</location>
    </subcellularLocation>
</comment>
<dbReference type="Proteomes" id="UP000032683">
    <property type="component" value="Unassembled WGS sequence"/>
</dbReference>
<dbReference type="NCBIfam" id="TIGR00109">
    <property type="entry name" value="hemH"/>
    <property type="match status" value="1"/>
</dbReference>
<sequence length="357" mass="39443">MTFITVNRAARHESAPSRAGVLLSNLGTPDGTGYGAVRRYLAEFLSDRRIIEASPLIWKPILYGPVLTFRPRKSGEAYHRIWHHDRNESPLRTYTRAQAEQLGARLAADDVPVAWGMRYGQPSIKQALHDLVGQGCDRILLVPLYPQYSATTTATANDQAFRALMRMRNQPAIRTLPPFADHPAYIAALGRSISARLATLDFRPQMIVASFHGLPKIYVEKGDTYAAECQRTIEALRQAMGYDEQMMPLTFQSRFGPAKWLEPYTAPFIESLPARGIERIAVITPGFISDCIETLDEIGNEAGDAFVRAGGKELALIPCLNDSPDAIDLLETLVRQELGGWVPRAGTNVVPRQGAAS</sequence>
<dbReference type="GO" id="GO:0005737">
    <property type="term" value="C:cytoplasm"/>
    <property type="evidence" value="ECO:0007669"/>
    <property type="project" value="UniProtKB-SubCell"/>
</dbReference>
<keyword evidence="6 9" id="KW-0456">Lyase</keyword>
<evidence type="ECO:0000256" key="1">
    <source>
        <dbReference type="ARBA" id="ARBA00007718"/>
    </source>
</evidence>
<evidence type="ECO:0000256" key="7">
    <source>
        <dbReference type="ARBA" id="ARBA00023244"/>
    </source>
</evidence>
<comment type="catalytic activity">
    <reaction evidence="9 10">
        <text>heme b + 2 H(+) = protoporphyrin IX + Fe(2+)</text>
        <dbReference type="Rhea" id="RHEA:22584"/>
        <dbReference type="ChEBI" id="CHEBI:15378"/>
        <dbReference type="ChEBI" id="CHEBI:29033"/>
        <dbReference type="ChEBI" id="CHEBI:57306"/>
        <dbReference type="ChEBI" id="CHEBI:60344"/>
        <dbReference type="EC" id="4.98.1.1"/>
    </reaction>
</comment>
<keyword evidence="5 9" id="KW-0350">Heme biosynthesis</keyword>
<evidence type="ECO:0000313" key="12">
    <source>
        <dbReference type="Proteomes" id="UP000032683"/>
    </source>
</evidence>
<dbReference type="PROSITE" id="PS00534">
    <property type="entry name" value="FERROCHELATASE"/>
    <property type="match status" value="1"/>
</dbReference>
<evidence type="ECO:0000256" key="5">
    <source>
        <dbReference type="ARBA" id="ARBA00023133"/>
    </source>
</evidence>
<dbReference type="FunFam" id="3.40.50.1400:FF:000002">
    <property type="entry name" value="Ferrochelatase"/>
    <property type="match status" value="1"/>
</dbReference>
<name>A0A0D6QC13_KOMXY</name>
<evidence type="ECO:0000256" key="3">
    <source>
        <dbReference type="ARBA" id="ARBA00022723"/>
    </source>
</evidence>
<evidence type="ECO:0000256" key="2">
    <source>
        <dbReference type="ARBA" id="ARBA00022490"/>
    </source>
</evidence>
<dbReference type="EMBL" id="BANJ01000050">
    <property type="protein sequence ID" value="GAO00506.1"/>
    <property type="molecule type" value="Genomic_DNA"/>
</dbReference>
<evidence type="ECO:0000256" key="8">
    <source>
        <dbReference type="ARBA" id="ARBA00024536"/>
    </source>
</evidence>
<dbReference type="InterPro" id="IPR033644">
    <property type="entry name" value="Ferrochelatase_C"/>
</dbReference>
<evidence type="ECO:0000256" key="10">
    <source>
        <dbReference type="RuleBase" id="RU000607"/>
    </source>
</evidence>
<dbReference type="InterPro" id="IPR019772">
    <property type="entry name" value="Ferrochelatase_AS"/>
</dbReference>
<protein>
    <recommendedName>
        <fullName evidence="9 10">Ferrochelatase</fullName>
        <ecNumber evidence="9 10">4.98.1.1</ecNumber>
    </recommendedName>
    <alternativeName>
        <fullName evidence="9">Heme synthase</fullName>
    </alternativeName>
    <alternativeName>
        <fullName evidence="9">Protoheme ferro-lyase</fullName>
    </alternativeName>
</protein>
<dbReference type="Gene3D" id="3.40.50.1400">
    <property type="match status" value="2"/>
</dbReference>
<dbReference type="PANTHER" id="PTHR11108:SF1">
    <property type="entry name" value="FERROCHELATASE, MITOCHONDRIAL"/>
    <property type="match status" value="1"/>
</dbReference>
<dbReference type="InterPro" id="IPR033659">
    <property type="entry name" value="Ferrochelatase_N"/>
</dbReference>
<dbReference type="RefSeq" id="WP_048856816.1">
    <property type="nucleotide sequence ID" value="NZ_BANJ01000050.1"/>
</dbReference>
<comment type="caution">
    <text evidence="11">The sequence shown here is derived from an EMBL/GenBank/DDBJ whole genome shotgun (WGS) entry which is preliminary data.</text>
</comment>
<dbReference type="Pfam" id="PF00762">
    <property type="entry name" value="Ferrochelatase"/>
    <property type="match status" value="1"/>
</dbReference>
<dbReference type="GO" id="GO:0004325">
    <property type="term" value="F:ferrochelatase activity"/>
    <property type="evidence" value="ECO:0007669"/>
    <property type="project" value="UniProtKB-UniRule"/>
</dbReference>
<evidence type="ECO:0000256" key="9">
    <source>
        <dbReference type="HAMAP-Rule" id="MF_00323"/>
    </source>
</evidence>
<dbReference type="SUPFAM" id="SSF53800">
    <property type="entry name" value="Chelatase"/>
    <property type="match status" value="1"/>
</dbReference>
<keyword evidence="7 9" id="KW-0627">Porphyrin biosynthesis</keyword>
<evidence type="ECO:0000256" key="4">
    <source>
        <dbReference type="ARBA" id="ARBA00023004"/>
    </source>
</evidence>
<comment type="function">
    <text evidence="9 10">Catalyzes the ferrous insertion into protoporphyrin IX.</text>
</comment>